<keyword evidence="2" id="KW-0472">Membrane</keyword>
<evidence type="ECO:0008006" key="5">
    <source>
        <dbReference type="Google" id="ProtNLM"/>
    </source>
</evidence>
<dbReference type="RefSeq" id="WP_264488678.1">
    <property type="nucleotide sequence ID" value="NZ_JAPDDT010000008.1"/>
</dbReference>
<protein>
    <recommendedName>
        <fullName evidence="5">DUF4175 domain-containing protein</fullName>
    </recommendedName>
</protein>
<gene>
    <name evidence="3" type="ORF">OKA05_18550</name>
</gene>
<accession>A0ABT3GM31</accession>
<sequence>MNFPSTLNRIRRWRRCGRWLAALLAAVALACLLALGAGLADAGLAFETSGRTALVVTMLVVLSLATLAVLAAASLISRKRAAETADCLLGSPRRPASAALTLDPSAAETPLARHLAERSHREAAAELAAIPASRIIPWKSIGLAALALLLASMPLGILWLTKPEASRTVAKRLLEPGTDLPPWSSLRFTIDPASPSTVYGGELEVAVEITGAPLDHPVELLVRRPGESEVRRLPSFRESDTRFSRTLDALTEPVSIAFACGKARSPWLPVELRLQPKVLAGKVTITPPAYTGREAASTPLDTSEIAAIEGSQVVLEVTSNRPLAPSTLVFTPATPPGVEAVPEEIPGEVVSTEAIAFRWIATRPGKLSALLHDVRGTPATAPLDLTLKALPDQAPVVDLASPPRFLLATPSSTLRLVGRAEDDHALAKVQLVRTLEGFRDRTRVVAPVLRDKAFEFADAVQLSTLGVHPGQIIELFLQASDHNPSLLGQGASEISRVQIISEDDYAYRIRAKTTLEQFSARYAAIAKAFQQAKESLDAMDKAADLNDPAAVEKARQDAITAHQQAAEMLEALAADFPAFELEQRLKDLAAKGAADAKQNLAQLGNFDPKGSEADQRRAIREMRDRLGAREQEHQQLQEDAKMVAEAGKILEMSAKFQQIYQTQVSLSKRIRTIAEEIHKGNDQNRRLLPALAETQDKNRVALDEFAAELKKRADACKDPALAPLVESSLQFLEALRLADPQSVMESGAKAGRLGVANDAFVQAELARGLLEALMQQEENAFSKACQGQCMKFSIPRPDVNQTMQQMLEGLMCQNPGMSPNQGQGGGGMGGGGTGPTGNAAPGFSMMDLPVVGPQRMMFEPASMGGSADGKGQTTPGKQAATAAESESMKPSQLPRETQSAPEPESVPEPYREAVKRYFDPES</sequence>
<reference evidence="3 4" key="1">
    <citation type="submission" date="2022-10" db="EMBL/GenBank/DDBJ databases">
        <title>Luteolibacter arcticus strain CCTCC AB 2014275, whole genome shotgun sequencing project.</title>
        <authorList>
            <person name="Zhao G."/>
            <person name="Shen L."/>
        </authorList>
    </citation>
    <scope>NUCLEOTIDE SEQUENCE [LARGE SCALE GENOMIC DNA]</scope>
    <source>
        <strain evidence="3 4">CCTCC AB 2014275</strain>
    </source>
</reference>
<feature type="compositionally biased region" description="Basic and acidic residues" evidence="1">
    <location>
        <begin position="909"/>
        <end position="922"/>
    </location>
</feature>
<feature type="compositionally biased region" description="Gly residues" evidence="1">
    <location>
        <begin position="822"/>
        <end position="835"/>
    </location>
</feature>
<feature type="transmembrane region" description="Helical" evidence="2">
    <location>
        <begin position="141"/>
        <end position="160"/>
    </location>
</feature>
<feature type="region of interest" description="Disordered" evidence="1">
    <location>
        <begin position="858"/>
        <end position="922"/>
    </location>
</feature>
<dbReference type="EMBL" id="JAPDDT010000008">
    <property type="protein sequence ID" value="MCW1924571.1"/>
    <property type="molecule type" value="Genomic_DNA"/>
</dbReference>
<feature type="compositionally biased region" description="Polar residues" evidence="1">
    <location>
        <begin position="888"/>
        <end position="900"/>
    </location>
</feature>
<evidence type="ECO:0000256" key="2">
    <source>
        <dbReference type="SAM" id="Phobius"/>
    </source>
</evidence>
<evidence type="ECO:0000256" key="1">
    <source>
        <dbReference type="SAM" id="MobiDB-lite"/>
    </source>
</evidence>
<evidence type="ECO:0000313" key="4">
    <source>
        <dbReference type="Proteomes" id="UP001320876"/>
    </source>
</evidence>
<evidence type="ECO:0000313" key="3">
    <source>
        <dbReference type="EMBL" id="MCW1924571.1"/>
    </source>
</evidence>
<keyword evidence="2" id="KW-1133">Transmembrane helix</keyword>
<feature type="region of interest" description="Disordered" evidence="1">
    <location>
        <begin position="814"/>
        <end position="845"/>
    </location>
</feature>
<feature type="transmembrane region" description="Helical" evidence="2">
    <location>
        <begin position="52"/>
        <end position="76"/>
    </location>
</feature>
<keyword evidence="4" id="KW-1185">Reference proteome</keyword>
<proteinExistence type="predicted"/>
<name>A0ABT3GM31_9BACT</name>
<keyword evidence="2" id="KW-0812">Transmembrane</keyword>
<comment type="caution">
    <text evidence="3">The sequence shown here is derived from an EMBL/GenBank/DDBJ whole genome shotgun (WGS) entry which is preliminary data.</text>
</comment>
<organism evidence="3 4">
    <name type="scientific">Luteolibacter arcticus</name>
    <dbReference type="NCBI Taxonomy" id="1581411"/>
    <lineage>
        <taxon>Bacteria</taxon>
        <taxon>Pseudomonadati</taxon>
        <taxon>Verrucomicrobiota</taxon>
        <taxon>Verrucomicrobiia</taxon>
        <taxon>Verrucomicrobiales</taxon>
        <taxon>Verrucomicrobiaceae</taxon>
        <taxon>Luteolibacter</taxon>
    </lineage>
</organism>
<dbReference type="Proteomes" id="UP001320876">
    <property type="component" value="Unassembled WGS sequence"/>
</dbReference>